<dbReference type="Gene3D" id="3.90.1570.10">
    <property type="entry name" value="tt1808, chain A"/>
    <property type="match status" value="1"/>
</dbReference>
<dbReference type="PANTHER" id="PTHR34107">
    <property type="entry name" value="SLL0198 PROTEIN-RELATED"/>
    <property type="match status" value="1"/>
</dbReference>
<name>A0A937W6R3_UNCTE</name>
<dbReference type="EMBL" id="VGLS01001246">
    <property type="protein sequence ID" value="MBM3227198.1"/>
    <property type="molecule type" value="Genomic_DNA"/>
</dbReference>
<feature type="domain" description="Putative restriction endonuclease" evidence="1">
    <location>
        <begin position="18"/>
        <end position="179"/>
    </location>
</feature>
<accession>A0A937W6R3</accession>
<keyword evidence="2" id="KW-0255">Endonuclease</keyword>
<reference evidence="2" key="1">
    <citation type="submission" date="2019-03" db="EMBL/GenBank/DDBJ databases">
        <title>Lake Tanganyika Metagenome-Assembled Genomes (MAGs).</title>
        <authorList>
            <person name="Tran P."/>
        </authorList>
    </citation>
    <scope>NUCLEOTIDE SEQUENCE</scope>
    <source>
        <strain evidence="2">K_DeepCast_65m_m2_066</strain>
    </source>
</reference>
<dbReference type="AlphaFoldDB" id="A0A937W6R3"/>
<comment type="caution">
    <text evidence="2">The sequence shown here is derived from an EMBL/GenBank/DDBJ whole genome shotgun (WGS) entry which is preliminary data.</text>
</comment>
<evidence type="ECO:0000259" key="1">
    <source>
        <dbReference type="Pfam" id="PF05685"/>
    </source>
</evidence>
<evidence type="ECO:0000313" key="3">
    <source>
        <dbReference type="Proteomes" id="UP000712673"/>
    </source>
</evidence>
<sequence length="195" mass="21880">MATSVLNPVASAESSPIQDETLYEIVDGQRVEVPPMSAYATWLASRLHGLLWPYTEEHALGTAITEMLFILDPQRDLRRRPDVAFVSAARWPLHQTLPETGDWPVIPDLVVEVLSPNDVMKDVLAKLREYFRYGVQVAWMVSPEEQQVYVYTSPTQVRILAAGDTLTDDHLLPGFHLPLARLFQHAASTRTTTAS</sequence>
<dbReference type="SUPFAM" id="SSF52980">
    <property type="entry name" value="Restriction endonuclease-like"/>
    <property type="match status" value="1"/>
</dbReference>
<dbReference type="Pfam" id="PF05685">
    <property type="entry name" value="Uma2"/>
    <property type="match status" value="1"/>
</dbReference>
<proteinExistence type="predicted"/>
<dbReference type="InterPro" id="IPR012296">
    <property type="entry name" value="Nuclease_put_TT1808"/>
</dbReference>
<keyword evidence="2" id="KW-0540">Nuclease</keyword>
<dbReference type="GO" id="GO:0004519">
    <property type="term" value="F:endonuclease activity"/>
    <property type="evidence" value="ECO:0007669"/>
    <property type="project" value="UniProtKB-KW"/>
</dbReference>
<dbReference type="InterPro" id="IPR011335">
    <property type="entry name" value="Restrct_endonuc-II-like"/>
</dbReference>
<dbReference type="InterPro" id="IPR008538">
    <property type="entry name" value="Uma2"/>
</dbReference>
<organism evidence="2 3">
    <name type="scientific">Tectimicrobiota bacterium</name>
    <dbReference type="NCBI Taxonomy" id="2528274"/>
    <lineage>
        <taxon>Bacteria</taxon>
        <taxon>Pseudomonadati</taxon>
        <taxon>Nitrospinota/Tectimicrobiota group</taxon>
        <taxon>Candidatus Tectimicrobiota</taxon>
    </lineage>
</organism>
<dbReference type="CDD" id="cd06260">
    <property type="entry name" value="DUF820-like"/>
    <property type="match status" value="1"/>
</dbReference>
<protein>
    <submittedName>
        <fullName evidence="2">Uma2 family endonuclease</fullName>
    </submittedName>
</protein>
<keyword evidence="2" id="KW-0378">Hydrolase</keyword>
<dbReference type="Proteomes" id="UP000712673">
    <property type="component" value="Unassembled WGS sequence"/>
</dbReference>
<evidence type="ECO:0000313" key="2">
    <source>
        <dbReference type="EMBL" id="MBM3227198.1"/>
    </source>
</evidence>
<dbReference type="PANTHER" id="PTHR34107:SF4">
    <property type="entry name" value="SLL1222 PROTEIN"/>
    <property type="match status" value="1"/>
</dbReference>
<gene>
    <name evidence="2" type="ORF">FJZ47_25815</name>
</gene>